<evidence type="ECO:0000256" key="1">
    <source>
        <dbReference type="SAM" id="Phobius"/>
    </source>
</evidence>
<feature type="transmembrane region" description="Helical" evidence="1">
    <location>
        <begin position="6"/>
        <end position="25"/>
    </location>
</feature>
<sequence length="67" mass="7386">MDAEFGLLMIVVAGFIWLLPILLILGSNKTAGGEKLAWVLAVIFVSWFAWIIYLLIAPVSNRSGIPR</sequence>
<protein>
    <recommendedName>
        <fullName evidence="4">Cardiolipin synthase N-terminal domain-containing protein</fullName>
    </recommendedName>
</protein>
<evidence type="ECO:0000313" key="2">
    <source>
        <dbReference type="EMBL" id="KFZ30982.1"/>
    </source>
</evidence>
<dbReference type="EMBL" id="JPER01000003">
    <property type="protein sequence ID" value="KFZ30982.1"/>
    <property type="molecule type" value="Genomic_DNA"/>
</dbReference>
<name>A0A094IV39_9GAMM</name>
<comment type="caution">
    <text evidence="2">The sequence shown here is derived from an EMBL/GenBank/DDBJ whole genome shotgun (WGS) entry which is preliminary data.</text>
</comment>
<keyword evidence="1" id="KW-1133">Transmembrane helix</keyword>
<proteinExistence type="predicted"/>
<evidence type="ECO:0000313" key="3">
    <source>
        <dbReference type="Proteomes" id="UP000054363"/>
    </source>
</evidence>
<dbReference type="AlphaFoldDB" id="A0A094IV39"/>
<dbReference type="eggNOG" id="ENOG5033G0X">
    <property type="taxonomic scope" value="Bacteria"/>
</dbReference>
<feature type="transmembrane region" description="Helical" evidence="1">
    <location>
        <begin position="37"/>
        <end position="56"/>
    </location>
</feature>
<accession>A0A094IV39</accession>
<keyword evidence="3" id="KW-1185">Reference proteome</keyword>
<gene>
    <name evidence="2" type="ORF">IDSA_07890</name>
</gene>
<dbReference type="Proteomes" id="UP000054363">
    <property type="component" value="Unassembled WGS sequence"/>
</dbReference>
<keyword evidence="1" id="KW-0812">Transmembrane</keyword>
<organism evidence="2 3">
    <name type="scientific">Pseudidiomarina salinarum</name>
    <dbReference type="NCBI Taxonomy" id="435908"/>
    <lineage>
        <taxon>Bacteria</taxon>
        <taxon>Pseudomonadati</taxon>
        <taxon>Pseudomonadota</taxon>
        <taxon>Gammaproteobacteria</taxon>
        <taxon>Alteromonadales</taxon>
        <taxon>Idiomarinaceae</taxon>
        <taxon>Pseudidiomarina</taxon>
    </lineage>
</organism>
<reference evidence="2 3" key="1">
    <citation type="submission" date="2014-06" db="EMBL/GenBank/DDBJ databases">
        <title>The draft genome sequence of Idiomarina salinarum ISL-52.</title>
        <authorList>
            <person name="Du J."/>
            <person name="Shao Z."/>
        </authorList>
    </citation>
    <scope>NUCLEOTIDE SEQUENCE [LARGE SCALE GENOMIC DNA]</scope>
    <source>
        <strain evidence="2 3">ISL-52</strain>
    </source>
</reference>
<dbReference type="RefSeq" id="WP_051986162.1">
    <property type="nucleotide sequence ID" value="NZ_JPER01000003.1"/>
</dbReference>
<dbReference type="STRING" id="435908.IDSA_07890"/>
<evidence type="ECO:0008006" key="4">
    <source>
        <dbReference type="Google" id="ProtNLM"/>
    </source>
</evidence>
<keyword evidence="1" id="KW-0472">Membrane</keyword>